<dbReference type="GO" id="GO:0005829">
    <property type="term" value="C:cytosol"/>
    <property type="evidence" value="ECO:0007669"/>
    <property type="project" value="TreeGrafter"/>
</dbReference>
<dbReference type="Gene3D" id="3.40.50.300">
    <property type="entry name" value="P-loop containing nucleotide triphosphate hydrolases"/>
    <property type="match status" value="1"/>
</dbReference>
<dbReference type="PIRSF" id="PIRSF003092">
    <property type="entry name" value="MinD"/>
    <property type="match status" value="1"/>
</dbReference>
<keyword evidence="5" id="KW-1185">Reference proteome</keyword>
<dbReference type="GO" id="GO:0005524">
    <property type="term" value="F:ATP binding"/>
    <property type="evidence" value="ECO:0007669"/>
    <property type="project" value="UniProtKB-KW"/>
</dbReference>
<evidence type="ECO:0000259" key="3">
    <source>
        <dbReference type="Pfam" id="PF01656"/>
    </source>
</evidence>
<dbReference type="GO" id="GO:0051782">
    <property type="term" value="P:negative regulation of cell division"/>
    <property type="evidence" value="ECO:0007669"/>
    <property type="project" value="TreeGrafter"/>
</dbReference>
<protein>
    <submittedName>
        <fullName evidence="4">MinD/ParA family protein</fullName>
    </submittedName>
</protein>
<dbReference type="RefSeq" id="WP_332287563.1">
    <property type="nucleotide sequence ID" value="NZ_JAZIBG010000009.1"/>
</dbReference>
<evidence type="ECO:0000313" key="5">
    <source>
        <dbReference type="Proteomes" id="UP001336250"/>
    </source>
</evidence>
<feature type="domain" description="CobQ/CobB/MinD/ParA nucleotide binding" evidence="3">
    <location>
        <begin position="13"/>
        <end position="233"/>
    </location>
</feature>
<keyword evidence="1" id="KW-0547">Nucleotide-binding</keyword>
<proteinExistence type="predicted"/>
<evidence type="ECO:0000313" key="4">
    <source>
        <dbReference type="EMBL" id="MEF7612665.1"/>
    </source>
</evidence>
<dbReference type="InterPro" id="IPR033875">
    <property type="entry name" value="FlhG"/>
</dbReference>
<dbReference type="InterPro" id="IPR002586">
    <property type="entry name" value="CobQ/CobB/MinD/ParA_Nub-bd_dom"/>
</dbReference>
<dbReference type="Pfam" id="PF01656">
    <property type="entry name" value="CbiA"/>
    <property type="match status" value="1"/>
</dbReference>
<dbReference type="EMBL" id="JAZIBG010000009">
    <property type="protein sequence ID" value="MEF7612665.1"/>
    <property type="molecule type" value="Genomic_DNA"/>
</dbReference>
<gene>
    <name evidence="4" type="ORF">V4F39_02000</name>
</gene>
<dbReference type="SUPFAM" id="SSF52540">
    <property type="entry name" value="P-loop containing nucleoside triphosphate hydrolases"/>
    <property type="match status" value="1"/>
</dbReference>
<dbReference type="GO" id="GO:0009898">
    <property type="term" value="C:cytoplasmic side of plasma membrane"/>
    <property type="evidence" value="ECO:0007669"/>
    <property type="project" value="TreeGrafter"/>
</dbReference>
<keyword evidence="2" id="KW-0067">ATP-binding</keyword>
<sequence>MTTSTAKAARITAITSGKGGVGKTFVAANLAAALARRGERVLVLDADLGLANLDVVLNLAPKITLHHVFTGEHTLEEATLQAPGGFAVLLAGSGMVEYSRLTPEVRDRLIEVVETIKPRYDRVLLDTGAGISDVVLYTVSLADEVLVVATPEPTSLTDAYATIKVLAATQERRSVRLVVNQAGRPGEGRAIRNQLQAVIDRYVNPGLDTPMQLDFVGEVPSDTSVRDAVLRRELLLESYPGSAAAQAMAALAAKMA</sequence>
<organism evidence="4 5">
    <name type="scientific">Aquincola agrisoli</name>
    <dbReference type="NCBI Taxonomy" id="3119538"/>
    <lineage>
        <taxon>Bacteria</taxon>
        <taxon>Pseudomonadati</taxon>
        <taxon>Pseudomonadota</taxon>
        <taxon>Betaproteobacteria</taxon>
        <taxon>Burkholderiales</taxon>
        <taxon>Sphaerotilaceae</taxon>
        <taxon>Aquincola</taxon>
    </lineage>
</organism>
<name>A0AAW9QBV1_9BURK</name>
<reference evidence="4 5" key="1">
    <citation type="submission" date="2024-02" db="EMBL/GenBank/DDBJ databases">
        <title>Genome sequence of Aquincola sp. MAHUQ-54.</title>
        <authorList>
            <person name="Huq M.A."/>
        </authorList>
    </citation>
    <scope>NUCLEOTIDE SEQUENCE [LARGE SCALE GENOMIC DNA]</scope>
    <source>
        <strain evidence="4 5">MAHUQ-54</strain>
    </source>
</reference>
<dbReference type="InterPro" id="IPR027417">
    <property type="entry name" value="P-loop_NTPase"/>
</dbReference>
<comment type="caution">
    <text evidence="4">The sequence shown here is derived from an EMBL/GenBank/DDBJ whole genome shotgun (WGS) entry which is preliminary data.</text>
</comment>
<dbReference type="AlphaFoldDB" id="A0AAW9QBV1"/>
<accession>A0AAW9QBV1</accession>
<dbReference type="InterPro" id="IPR025501">
    <property type="entry name" value="MinD_FleN"/>
</dbReference>
<evidence type="ECO:0000256" key="2">
    <source>
        <dbReference type="ARBA" id="ARBA00022840"/>
    </source>
</evidence>
<dbReference type="PANTHER" id="PTHR43384">
    <property type="entry name" value="SEPTUM SITE-DETERMINING PROTEIN MIND HOMOLOG, CHLOROPLASTIC-RELATED"/>
    <property type="match status" value="1"/>
</dbReference>
<dbReference type="CDD" id="cd02038">
    <property type="entry name" value="FlhG-like"/>
    <property type="match status" value="1"/>
</dbReference>
<dbReference type="PANTHER" id="PTHR43384:SF4">
    <property type="entry name" value="CELLULOSE BIOSYNTHESIS PROTEIN BCSQ-RELATED"/>
    <property type="match status" value="1"/>
</dbReference>
<evidence type="ECO:0000256" key="1">
    <source>
        <dbReference type="ARBA" id="ARBA00022741"/>
    </source>
</evidence>
<dbReference type="InterPro" id="IPR050625">
    <property type="entry name" value="ParA/MinD_ATPase"/>
</dbReference>
<dbReference type="Proteomes" id="UP001336250">
    <property type="component" value="Unassembled WGS sequence"/>
</dbReference>
<dbReference type="GO" id="GO:0016887">
    <property type="term" value="F:ATP hydrolysis activity"/>
    <property type="evidence" value="ECO:0007669"/>
    <property type="project" value="TreeGrafter"/>
</dbReference>